<sequence>MEKDGYVSLWIGNTKSDELLAEYVELIYNDDGEWVASQFLKDFNIDIDDFDEDFIERIYSDDAVNSIAELIAGCSYNDIVIQKYDKIVFGSFSTKANTGILLYNFQYDGNTRSINNKDYDFKFIGSVGYVEQ</sequence>
<reference evidence="1" key="1">
    <citation type="journal article" date="2019" name="Lett. Appl. Microbiol.">
        <title>A case of 'blown pack' spoilage of vacuum-packaged pork likely associated with Clostridium estertheticum in Canada.</title>
        <authorList>
            <person name="Zhang P."/>
            <person name="Ward P."/>
            <person name="McMullen L.M."/>
            <person name="Yang X."/>
        </authorList>
    </citation>
    <scope>NUCLEOTIDE SEQUENCE [LARGE SCALE GENOMIC DNA]</scope>
    <source>
        <strain evidence="1">MA19</strain>
    </source>
</reference>
<organism evidence="1 2">
    <name type="scientific">Clostridium estertheticum</name>
    <dbReference type="NCBI Taxonomy" id="238834"/>
    <lineage>
        <taxon>Bacteria</taxon>
        <taxon>Bacillati</taxon>
        <taxon>Bacillota</taxon>
        <taxon>Clostridia</taxon>
        <taxon>Eubacteriales</taxon>
        <taxon>Clostridiaceae</taxon>
        <taxon>Clostridium</taxon>
    </lineage>
</organism>
<dbReference type="EMBL" id="SPSF01000057">
    <property type="protein sequence ID" value="MPQ64905.1"/>
    <property type="molecule type" value="Genomic_DNA"/>
</dbReference>
<name>A0A5N7IV45_9CLOT</name>
<evidence type="ECO:0008006" key="3">
    <source>
        <dbReference type="Google" id="ProtNLM"/>
    </source>
</evidence>
<dbReference type="RefSeq" id="WP_152754048.1">
    <property type="nucleotide sequence ID" value="NZ_SPSE01000055.1"/>
</dbReference>
<gene>
    <name evidence="1" type="ORF">E4V82_22855</name>
</gene>
<dbReference type="Pfam" id="PF14112">
    <property type="entry name" value="DUF4284"/>
    <property type="match status" value="1"/>
</dbReference>
<dbReference type="Proteomes" id="UP000342249">
    <property type="component" value="Unassembled WGS sequence"/>
</dbReference>
<evidence type="ECO:0000313" key="1">
    <source>
        <dbReference type="EMBL" id="MPQ64905.1"/>
    </source>
</evidence>
<evidence type="ECO:0000313" key="2">
    <source>
        <dbReference type="Proteomes" id="UP000342249"/>
    </source>
</evidence>
<comment type="caution">
    <text evidence="1">The sequence shown here is derived from an EMBL/GenBank/DDBJ whole genome shotgun (WGS) entry which is preliminary data.</text>
</comment>
<accession>A0A5N7IV45</accession>
<dbReference type="InterPro" id="IPR025560">
    <property type="entry name" value="Imm22"/>
</dbReference>
<dbReference type="AlphaFoldDB" id="A0A5N7IV45"/>
<protein>
    <recommendedName>
        <fullName evidence="3">Immunity protein 22</fullName>
    </recommendedName>
</protein>
<proteinExistence type="predicted"/>